<gene>
    <name evidence="15" type="primary">Prkaa2</name>
    <name evidence="15" type="ORF">AWC38_SpisGene14998</name>
</gene>
<sequence length="770" mass="87327">MPRFLVGRRRKAVDHVIPYPNMAAKERRDQTINAKLCIGNYVLGTTLGVGTFGKVKLAVHQLTGHKVAVKILNRQKIKNLDVVGKIRREIQNLKLFRHPHIIKLYQVISTPSDIFMVMEYVSGGELFDYILKHGKLQEKEARRFFQQIISGVDYCHRHMVVHRDLKPENLLLDAQANVKIADLGLSNMMTDGEFLRTSCGSPNYAAPEVISGKLYAGPEVDIWSCGVILYALLCGSLPFDDEHIPTLFKKIKGGVFYIPSHLSSETSSLVSSMLQVDPMKRATMQQIKNHDWFKKDLPVYLFPSSCLESDMVDQECVASVCEKLNCSESDVRWAIKNGDPHDQLKIAYHLILDNKRMKMLAQGEGNVKDFFTSISPPISSFLVKEPASPLRSAMSSSESIPNTATNKARSSIRSQSKPNDIMGEVYRAMMSLGYEWKIINPFNLRVLRRNRITGKFTKIAVQLYQVDHKSYLLDFKSIPTPENPPEHSEGTLSGKSSRKSSANSSFNSLKDSDSFKSHTGSHHTMEFMEIVLMPSYNAVTKDYWVCWRILERDPMGPGKSVDDVLDSVTDKFKSAGSMAASGTAIRPAVDLDNLIQEYTYFEKVMRNTAQENSGLKKEIRSLKKQLISSQEAEKLSMEEAGKFKAMIDNLQKVLLQRMEITTMEKSLDEKESQIQQLEKQLTGMSHSHQTEIVKLRLEFDEKVLKLQRERNNAKAQAGQSFNANTDIFRKKLQFAKAEAQKEISSLKSKVAELERRLTIRQMSTSKRKMF</sequence>
<evidence type="ECO:0000256" key="12">
    <source>
        <dbReference type="SAM" id="Coils"/>
    </source>
</evidence>
<dbReference type="GO" id="GO:0120025">
    <property type="term" value="C:plasma membrane bounded cell projection"/>
    <property type="evidence" value="ECO:0007669"/>
    <property type="project" value="UniProtKB-ARBA"/>
</dbReference>
<feature type="compositionally biased region" description="Polar residues" evidence="13">
    <location>
        <begin position="393"/>
        <end position="414"/>
    </location>
</feature>
<dbReference type="GO" id="GO:0005737">
    <property type="term" value="C:cytoplasm"/>
    <property type="evidence" value="ECO:0007669"/>
    <property type="project" value="UniProtKB-ARBA"/>
</dbReference>
<keyword evidence="8 11" id="KW-0067">ATP-binding</keyword>
<protein>
    <recommendedName>
        <fullName evidence="2">non-specific serine/threonine protein kinase</fullName>
        <ecNumber evidence="2">2.7.11.1</ecNumber>
    </recommendedName>
</protein>
<comment type="catalytic activity">
    <reaction evidence="10">
        <text>L-seryl-[protein] + ATP = O-phospho-L-seryl-[protein] + ADP + H(+)</text>
        <dbReference type="Rhea" id="RHEA:17989"/>
        <dbReference type="Rhea" id="RHEA-COMP:9863"/>
        <dbReference type="Rhea" id="RHEA-COMP:11604"/>
        <dbReference type="ChEBI" id="CHEBI:15378"/>
        <dbReference type="ChEBI" id="CHEBI:29999"/>
        <dbReference type="ChEBI" id="CHEBI:30616"/>
        <dbReference type="ChEBI" id="CHEBI:83421"/>
        <dbReference type="ChEBI" id="CHEBI:456216"/>
        <dbReference type="EC" id="2.7.11.1"/>
    </reaction>
</comment>
<proteinExistence type="inferred from homology"/>
<accession>A0A2B4RW22</accession>
<dbReference type="FunFam" id="3.30.200.20:FF:000136">
    <property type="entry name" value="Non-specific serine/threonine protein kinase"/>
    <property type="match status" value="1"/>
</dbReference>
<evidence type="ECO:0000313" key="16">
    <source>
        <dbReference type="Proteomes" id="UP000225706"/>
    </source>
</evidence>
<dbReference type="STRING" id="50429.A0A2B4RW22"/>
<comment type="similarity">
    <text evidence="1">Belongs to the protein kinase superfamily. CAMK Ser/Thr protein kinase family. SNF1 subfamily.</text>
</comment>
<dbReference type="PROSITE" id="PS50011">
    <property type="entry name" value="PROTEIN_KINASE_DOM"/>
    <property type="match status" value="1"/>
</dbReference>
<dbReference type="CDD" id="cd14079">
    <property type="entry name" value="STKc_AMPK_alpha"/>
    <property type="match status" value="1"/>
</dbReference>
<dbReference type="GO" id="GO:0035556">
    <property type="term" value="P:intracellular signal transduction"/>
    <property type="evidence" value="ECO:0007669"/>
    <property type="project" value="TreeGrafter"/>
</dbReference>
<dbReference type="InterPro" id="IPR049020">
    <property type="entry name" value="PRKAA1/2_AID"/>
</dbReference>
<dbReference type="SMART" id="SM00220">
    <property type="entry name" value="S_TKc"/>
    <property type="match status" value="1"/>
</dbReference>
<comment type="caution">
    <text evidence="15">The sequence shown here is derived from an EMBL/GenBank/DDBJ whole genome shotgun (WGS) entry which is preliminary data.</text>
</comment>
<dbReference type="GO" id="GO:0106310">
    <property type="term" value="F:protein serine kinase activity"/>
    <property type="evidence" value="ECO:0007669"/>
    <property type="project" value="RHEA"/>
</dbReference>
<dbReference type="GO" id="GO:0005524">
    <property type="term" value="F:ATP binding"/>
    <property type="evidence" value="ECO:0007669"/>
    <property type="project" value="UniProtKB-UniRule"/>
</dbReference>
<evidence type="ECO:0000256" key="5">
    <source>
        <dbReference type="ARBA" id="ARBA00022679"/>
    </source>
</evidence>
<evidence type="ECO:0000256" key="2">
    <source>
        <dbReference type="ARBA" id="ARBA00012513"/>
    </source>
</evidence>
<evidence type="ECO:0000256" key="9">
    <source>
        <dbReference type="ARBA" id="ARBA00047899"/>
    </source>
</evidence>
<dbReference type="Pfam" id="PF16579">
    <property type="entry name" value="AdenylateSensor"/>
    <property type="match status" value="1"/>
</dbReference>
<evidence type="ECO:0000256" key="13">
    <source>
        <dbReference type="SAM" id="MobiDB-lite"/>
    </source>
</evidence>
<name>A0A2B4RW22_STYPI</name>
<dbReference type="CDD" id="cd14336">
    <property type="entry name" value="UBA_AID_AMPKalpha"/>
    <property type="match status" value="1"/>
</dbReference>
<dbReference type="Gene3D" id="1.10.510.10">
    <property type="entry name" value="Transferase(Phosphotransferase) domain 1"/>
    <property type="match status" value="1"/>
</dbReference>
<dbReference type="GO" id="GO:0004679">
    <property type="term" value="F:AMP-activated protein kinase activity"/>
    <property type="evidence" value="ECO:0007669"/>
    <property type="project" value="UniProtKB-ARBA"/>
</dbReference>
<dbReference type="FunFam" id="1.10.510.10:FF:000079">
    <property type="entry name" value="Non-specific serine/threonine protein kinase"/>
    <property type="match status" value="1"/>
</dbReference>
<keyword evidence="16" id="KW-1185">Reference proteome</keyword>
<keyword evidence="5" id="KW-0808">Transferase</keyword>
<dbReference type="Proteomes" id="UP000225706">
    <property type="component" value="Unassembled WGS sequence"/>
</dbReference>
<evidence type="ECO:0000256" key="6">
    <source>
        <dbReference type="ARBA" id="ARBA00022741"/>
    </source>
</evidence>
<feature type="binding site" evidence="11">
    <location>
        <position position="70"/>
    </location>
    <ligand>
        <name>ATP</name>
        <dbReference type="ChEBI" id="CHEBI:30616"/>
    </ligand>
</feature>
<evidence type="ECO:0000313" key="15">
    <source>
        <dbReference type="EMBL" id="PFX20537.1"/>
    </source>
</evidence>
<evidence type="ECO:0000256" key="10">
    <source>
        <dbReference type="ARBA" id="ARBA00048679"/>
    </source>
</evidence>
<dbReference type="EMBL" id="LSMT01000313">
    <property type="protein sequence ID" value="PFX20537.1"/>
    <property type="molecule type" value="Genomic_DNA"/>
</dbReference>
<feature type="region of interest" description="Disordered" evidence="13">
    <location>
        <begin position="477"/>
        <end position="516"/>
    </location>
</feature>
<evidence type="ECO:0000256" key="4">
    <source>
        <dbReference type="ARBA" id="ARBA00022553"/>
    </source>
</evidence>
<dbReference type="Gene3D" id="3.30.200.20">
    <property type="entry name" value="Phosphorylase Kinase, domain 1"/>
    <property type="match status" value="1"/>
</dbReference>
<dbReference type="InterPro" id="IPR008271">
    <property type="entry name" value="Ser/Thr_kinase_AS"/>
</dbReference>
<dbReference type="InterPro" id="IPR000719">
    <property type="entry name" value="Prot_kinase_dom"/>
</dbReference>
<feature type="domain" description="Protein kinase" evidence="14">
    <location>
        <begin position="41"/>
        <end position="293"/>
    </location>
</feature>
<dbReference type="PANTHER" id="PTHR24346:SF110">
    <property type="entry name" value="NON-SPECIFIC SERINE_THREONINE PROTEIN KINASE"/>
    <property type="match status" value="1"/>
</dbReference>
<feature type="region of interest" description="Disordered" evidence="13">
    <location>
        <begin position="392"/>
        <end position="414"/>
    </location>
</feature>
<reference evidence="16" key="1">
    <citation type="journal article" date="2017" name="bioRxiv">
        <title>Comparative analysis of the genomes of Stylophora pistillata and Acropora digitifera provides evidence for extensive differences between species of corals.</title>
        <authorList>
            <person name="Voolstra C.R."/>
            <person name="Li Y."/>
            <person name="Liew Y.J."/>
            <person name="Baumgarten S."/>
            <person name="Zoccola D."/>
            <person name="Flot J.-F."/>
            <person name="Tambutte S."/>
            <person name="Allemand D."/>
            <person name="Aranda M."/>
        </authorList>
    </citation>
    <scope>NUCLEOTIDE SEQUENCE [LARGE SCALE GENOMIC DNA]</scope>
</reference>
<evidence type="ECO:0000259" key="14">
    <source>
        <dbReference type="PROSITE" id="PS50011"/>
    </source>
</evidence>
<dbReference type="Pfam" id="PF21147">
    <property type="entry name" value="AMPK_alpha_AID"/>
    <property type="match status" value="1"/>
</dbReference>
<dbReference type="SUPFAM" id="SSF103243">
    <property type="entry name" value="KA1-like"/>
    <property type="match status" value="1"/>
</dbReference>
<evidence type="ECO:0000256" key="3">
    <source>
        <dbReference type="ARBA" id="ARBA00022527"/>
    </source>
</evidence>
<keyword evidence="4" id="KW-0597">Phosphoprotein</keyword>
<keyword evidence="12" id="KW-0175">Coiled coil</keyword>
<keyword evidence="6 11" id="KW-0547">Nucleotide-binding</keyword>
<dbReference type="Gene3D" id="3.30.310.80">
    <property type="entry name" value="Kinase associated domain 1, KA1"/>
    <property type="match status" value="1"/>
</dbReference>
<dbReference type="SUPFAM" id="SSF56112">
    <property type="entry name" value="Protein kinase-like (PK-like)"/>
    <property type="match status" value="1"/>
</dbReference>
<dbReference type="PROSITE" id="PS00108">
    <property type="entry name" value="PROTEIN_KINASE_ST"/>
    <property type="match status" value="1"/>
</dbReference>
<dbReference type="EC" id="2.7.11.1" evidence="2"/>
<evidence type="ECO:0000256" key="1">
    <source>
        <dbReference type="ARBA" id="ARBA00006234"/>
    </source>
</evidence>
<keyword evidence="7 15" id="KW-0418">Kinase</keyword>
<keyword evidence="3" id="KW-0723">Serine/threonine-protein kinase</keyword>
<evidence type="ECO:0000256" key="11">
    <source>
        <dbReference type="PROSITE-ProRule" id="PRU10141"/>
    </source>
</evidence>
<evidence type="ECO:0000256" key="8">
    <source>
        <dbReference type="ARBA" id="ARBA00022840"/>
    </source>
</evidence>
<evidence type="ECO:0000256" key="7">
    <source>
        <dbReference type="ARBA" id="ARBA00022777"/>
    </source>
</evidence>
<dbReference type="InterPro" id="IPR017441">
    <property type="entry name" value="Protein_kinase_ATP_BS"/>
</dbReference>
<dbReference type="InterPro" id="IPR028375">
    <property type="entry name" value="KA1/Ssp2_C"/>
</dbReference>
<dbReference type="InterPro" id="IPR011009">
    <property type="entry name" value="Kinase-like_dom_sf"/>
</dbReference>
<feature type="compositionally biased region" description="Low complexity" evidence="13">
    <location>
        <begin position="493"/>
        <end position="509"/>
    </location>
</feature>
<dbReference type="PROSITE" id="PS00107">
    <property type="entry name" value="PROTEIN_KINASE_ATP"/>
    <property type="match status" value="1"/>
</dbReference>
<dbReference type="PANTHER" id="PTHR24346">
    <property type="entry name" value="MAP/MICROTUBULE AFFINITY-REGULATING KINASE"/>
    <property type="match status" value="1"/>
</dbReference>
<dbReference type="AlphaFoldDB" id="A0A2B4RW22"/>
<feature type="coiled-coil region" evidence="12">
    <location>
        <begin position="660"/>
        <end position="756"/>
    </location>
</feature>
<dbReference type="Pfam" id="PF00069">
    <property type="entry name" value="Pkinase"/>
    <property type="match status" value="1"/>
</dbReference>
<dbReference type="InterPro" id="IPR032270">
    <property type="entry name" value="AMPK_C"/>
</dbReference>
<dbReference type="OrthoDB" id="10053382at2759"/>
<feature type="coiled-coil region" evidence="12">
    <location>
        <begin position="605"/>
        <end position="632"/>
    </location>
</feature>
<organism evidence="15 16">
    <name type="scientific">Stylophora pistillata</name>
    <name type="common">Smooth cauliflower coral</name>
    <dbReference type="NCBI Taxonomy" id="50429"/>
    <lineage>
        <taxon>Eukaryota</taxon>
        <taxon>Metazoa</taxon>
        <taxon>Cnidaria</taxon>
        <taxon>Anthozoa</taxon>
        <taxon>Hexacorallia</taxon>
        <taxon>Scleractinia</taxon>
        <taxon>Astrocoeniina</taxon>
        <taxon>Pocilloporidae</taxon>
        <taxon>Stylophora</taxon>
    </lineage>
</organism>
<comment type="catalytic activity">
    <reaction evidence="9">
        <text>L-threonyl-[protein] + ATP = O-phospho-L-threonyl-[protein] + ADP + H(+)</text>
        <dbReference type="Rhea" id="RHEA:46608"/>
        <dbReference type="Rhea" id="RHEA-COMP:11060"/>
        <dbReference type="Rhea" id="RHEA-COMP:11605"/>
        <dbReference type="ChEBI" id="CHEBI:15378"/>
        <dbReference type="ChEBI" id="CHEBI:30013"/>
        <dbReference type="ChEBI" id="CHEBI:30616"/>
        <dbReference type="ChEBI" id="CHEBI:61977"/>
        <dbReference type="ChEBI" id="CHEBI:456216"/>
        <dbReference type="EC" id="2.7.11.1"/>
    </reaction>
</comment>
<dbReference type="Gene3D" id="1.10.8.10">
    <property type="entry name" value="DNA helicase RuvA subunit, C-terminal domain"/>
    <property type="match status" value="1"/>
</dbReference>